<keyword evidence="1" id="KW-0812">Transmembrane</keyword>
<evidence type="ECO:0000313" key="2">
    <source>
        <dbReference type="EMBL" id="TXS92792.1"/>
    </source>
</evidence>
<dbReference type="InterPro" id="IPR025489">
    <property type="entry name" value="DUF4381"/>
</dbReference>
<keyword evidence="1" id="KW-1133">Transmembrane helix</keyword>
<evidence type="ECO:0000313" key="3">
    <source>
        <dbReference type="Proteomes" id="UP000321039"/>
    </source>
</evidence>
<reference evidence="2 3" key="1">
    <citation type="submission" date="2019-08" db="EMBL/GenBank/DDBJ databases">
        <title>Parahaliea maris sp. nov., isolated from the surface seawater.</title>
        <authorList>
            <person name="Liu Y."/>
        </authorList>
    </citation>
    <scope>NUCLEOTIDE SEQUENCE [LARGE SCALE GENOMIC DNA]</scope>
    <source>
        <strain evidence="2 3">HSLHS9</strain>
    </source>
</reference>
<keyword evidence="1" id="KW-0472">Membrane</keyword>
<dbReference type="Proteomes" id="UP000321039">
    <property type="component" value="Unassembled WGS sequence"/>
</dbReference>
<comment type="caution">
    <text evidence="2">The sequence shown here is derived from an EMBL/GenBank/DDBJ whole genome shotgun (WGS) entry which is preliminary data.</text>
</comment>
<evidence type="ECO:0000256" key="1">
    <source>
        <dbReference type="SAM" id="Phobius"/>
    </source>
</evidence>
<accession>A0A5C8ZYV0</accession>
<name>A0A5C8ZYV0_9GAMM</name>
<dbReference type="Pfam" id="PF14316">
    <property type="entry name" value="DUF4381"/>
    <property type="match status" value="1"/>
</dbReference>
<keyword evidence="3" id="KW-1185">Reference proteome</keyword>
<organism evidence="2 3">
    <name type="scientific">Parahaliea maris</name>
    <dbReference type="NCBI Taxonomy" id="2716870"/>
    <lineage>
        <taxon>Bacteria</taxon>
        <taxon>Pseudomonadati</taxon>
        <taxon>Pseudomonadota</taxon>
        <taxon>Gammaproteobacteria</taxon>
        <taxon>Cellvibrionales</taxon>
        <taxon>Halieaceae</taxon>
        <taxon>Parahaliea</taxon>
    </lineage>
</organism>
<dbReference type="AlphaFoldDB" id="A0A5C8ZYV0"/>
<gene>
    <name evidence="2" type="ORF">FV139_12530</name>
</gene>
<dbReference type="EMBL" id="VRZA01000004">
    <property type="protein sequence ID" value="TXS92792.1"/>
    <property type="molecule type" value="Genomic_DNA"/>
</dbReference>
<sequence length="199" mass="22267">MGDRPATAGHSPALFQHRRAPVSRVAALLWRRQALTVQGDDPLARLQPLRQPLETGWWPPAPGWWLLAALVLLLAAAGAWQLWRRHQRRRYRRQALAQLEALQASWPANDPAGFGGQCNRLLKIVALRSFPGDTVAALSGEAWSEFLNASVKAGKENSDSRFTPAFDLQLYRPDGIDPASRDQLYRASRRWIAHHEAAS</sequence>
<feature type="transmembrane region" description="Helical" evidence="1">
    <location>
        <begin position="63"/>
        <end position="83"/>
    </location>
</feature>
<proteinExistence type="predicted"/>
<protein>
    <submittedName>
        <fullName evidence="2">DUF4381 domain-containing protein</fullName>
    </submittedName>
</protein>